<name>A0A7I7JZ33_9MYCO</name>
<evidence type="ECO:0000313" key="2">
    <source>
        <dbReference type="Proteomes" id="UP000467006"/>
    </source>
</evidence>
<reference evidence="1 2" key="1">
    <citation type="journal article" date="2019" name="Emerg. Microbes Infect.">
        <title>Comprehensive subspecies identification of 175 nontuberculous mycobacteria species based on 7547 genomic profiles.</title>
        <authorList>
            <person name="Matsumoto Y."/>
            <person name="Kinjo T."/>
            <person name="Motooka D."/>
            <person name="Nabeya D."/>
            <person name="Jung N."/>
            <person name="Uechi K."/>
            <person name="Horii T."/>
            <person name="Iida T."/>
            <person name="Fujita J."/>
            <person name="Nakamura S."/>
        </authorList>
    </citation>
    <scope>NUCLEOTIDE SEQUENCE [LARGE SCALE GENOMIC DNA]</scope>
    <source>
        <strain evidence="1 2">JCM 6396</strain>
    </source>
</reference>
<organism evidence="1 2">
    <name type="scientific">Mycolicibacterium duvalii</name>
    <dbReference type="NCBI Taxonomy" id="39688"/>
    <lineage>
        <taxon>Bacteria</taxon>
        <taxon>Bacillati</taxon>
        <taxon>Actinomycetota</taxon>
        <taxon>Actinomycetes</taxon>
        <taxon>Mycobacteriales</taxon>
        <taxon>Mycobacteriaceae</taxon>
        <taxon>Mycolicibacterium</taxon>
    </lineage>
</organism>
<proteinExistence type="predicted"/>
<accession>A0A7I7JZ33</accession>
<keyword evidence="2" id="KW-1185">Reference proteome</keyword>
<dbReference type="EMBL" id="AP022563">
    <property type="protein sequence ID" value="BBX17150.1"/>
    <property type="molecule type" value="Genomic_DNA"/>
</dbReference>
<gene>
    <name evidence="1" type="ORF">MDUV_20100</name>
</gene>
<dbReference type="OrthoDB" id="4378118at2"/>
<protein>
    <submittedName>
        <fullName evidence="1">Uncharacterized protein</fullName>
    </submittedName>
</protein>
<dbReference type="Proteomes" id="UP000467006">
    <property type="component" value="Chromosome"/>
</dbReference>
<evidence type="ECO:0000313" key="1">
    <source>
        <dbReference type="EMBL" id="BBX17150.1"/>
    </source>
</evidence>
<dbReference type="KEGG" id="mdu:MDUV_20100"/>
<dbReference type="AlphaFoldDB" id="A0A7I7JZ33"/>
<dbReference type="RefSeq" id="WP_098003131.1">
    <property type="nucleotide sequence ID" value="NZ_AP022563.1"/>
</dbReference>
<sequence>MFKNGTRLQSQVCDTQVIVVKSSESLDDLRCGGQPMLPLDAARPDGATPDPAFADGNAMGKRYVDATDAEVLVTKAGAGTLTVGTTALTLKEAKPLPASD</sequence>